<feature type="transmembrane region" description="Helical" evidence="1">
    <location>
        <begin position="12"/>
        <end position="31"/>
    </location>
</feature>
<feature type="transmembrane region" description="Helical" evidence="1">
    <location>
        <begin position="235"/>
        <end position="254"/>
    </location>
</feature>
<feature type="transmembrane region" description="Helical" evidence="1">
    <location>
        <begin position="135"/>
        <end position="158"/>
    </location>
</feature>
<keyword evidence="1" id="KW-0472">Membrane</keyword>
<dbReference type="InterPro" id="IPR006750">
    <property type="entry name" value="YdcZ"/>
</dbReference>
<dbReference type="Pfam" id="PF04657">
    <property type="entry name" value="DMT_YdcZ"/>
    <property type="match status" value="2"/>
</dbReference>
<keyword evidence="1" id="KW-1133">Transmembrane helix</keyword>
<gene>
    <name evidence="2" type="ORF">RS82_01640</name>
</gene>
<dbReference type="GO" id="GO:0005886">
    <property type="term" value="C:plasma membrane"/>
    <property type="evidence" value="ECO:0007669"/>
    <property type="project" value="TreeGrafter"/>
</dbReference>
<organism evidence="2 3">
    <name type="scientific">Microbacterium trichothecenolyticum</name>
    <name type="common">Aureobacterium trichothecenolyticum</name>
    <dbReference type="NCBI Taxonomy" id="69370"/>
    <lineage>
        <taxon>Bacteria</taxon>
        <taxon>Bacillati</taxon>
        <taxon>Actinomycetota</taxon>
        <taxon>Actinomycetes</taxon>
        <taxon>Micrococcales</taxon>
        <taxon>Microbacteriaceae</taxon>
        <taxon>Microbacterium</taxon>
    </lineage>
</organism>
<feature type="transmembrane region" description="Helical" evidence="1">
    <location>
        <begin position="164"/>
        <end position="183"/>
    </location>
</feature>
<dbReference type="AlphaFoldDB" id="A0A0M2HEL1"/>
<dbReference type="PANTHER" id="PTHR34821">
    <property type="entry name" value="INNER MEMBRANE PROTEIN YDCZ"/>
    <property type="match status" value="1"/>
</dbReference>
<comment type="caution">
    <text evidence="2">The sequence shown here is derived from an EMBL/GenBank/DDBJ whole genome shotgun (WGS) entry which is preliminary data.</text>
</comment>
<protein>
    <recommendedName>
        <fullName evidence="4">Transporter family-2 protein</fullName>
    </recommendedName>
</protein>
<reference evidence="2 3" key="1">
    <citation type="submission" date="2015-02" db="EMBL/GenBank/DDBJ databases">
        <title>Draft genome sequences of ten Microbacterium spp. with emphasis on heavy metal contaminated environments.</title>
        <authorList>
            <person name="Corretto E."/>
        </authorList>
    </citation>
    <scope>NUCLEOTIDE SEQUENCE [LARGE SCALE GENOMIC DNA]</scope>
    <source>
        <strain evidence="2 3">DSM 8608</strain>
    </source>
</reference>
<dbReference type="Proteomes" id="UP000034098">
    <property type="component" value="Unassembled WGS sequence"/>
</dbReference>
<dbReference type="PANTHER" id="PTHR34821:SF2">
    <property type="entry name" value="INNER MEMBRANE PROTEIN YDCZ"/>
    <property type="match status" value="1"/>
</dbReference>
<evidence type="ECO:0000256" key="1">
    <source>
        <dbReference type="SAM" id="Phobius"/>
    </source>
</evidence>
<dbReference type="PATRIC" id="fig|69370.6.peg.1670"/>
<sequence length="318" mass="31869">MDRVTGRRLPAWVGLGGAALIGILTAVQARINGQLGVRIGDGFAAAVISFGSGLIVLVVLSAALPQGRRGFGALVTGLRGRRIPIWMLCGGVAGALSVATQSLAVGIIGVALFTVGVVAGQTVSGLLLDRAGVGPAGVVAVTPARLVGGALAVLAAAVSLAGGVHAPLVLLVLPFLVGAGIAWQSAVNGRLRQRVGTPLTATFVNFIGGTAVLGAAELIHTAIAGPPTSFPSDPWLYFGGVIGVAYIFLAAALVPYTGVLLLGLGTVVGQVVTSVLIDALWPTEAAPAVGASLLMSTLAILSVVVAAVPWRRMPRRDR</sequence>
<feature type="transmembrane region" description="Helical" evidence="1">
    <location>
        <begin position="43"/>
        <end position="64"/>
    </location>
</feature>
<dbReference type="RefSeq" id="WP_045298132.1">
    <property type="nucleotide sequence ID" value="NZ_JYJA01000032.1"/>
</dbReference>
<proteinExistence type="predicted"/>
<name>A0A0M2HEL1_MICTR</name>
<feature type="transmembrane region" description="Helical" evidence="1">
    <location>
        <begin position="287"/>
        <end position="310"/>
    </location>
</feature>
<keyword evidence="1" id="KW-0812">Transmembrane</keyword>
<feature type="transmembrane region" description="Helical" evidence="1">
    <location>
        <begin position="110"/>
        <end position="128"/>
    </location>
</feature>
<dbReference type="OrthoDB" id="6463253at2"/>
<keyword evidence="3" id="KW-1185">Reference proteome</keyword>
<accession>A0A0M2HEL1</accession>
<evidence type="ECO:0008006" key="4">
    <source>
        <dbReference type="Google" id="ProtNLM"/>
    </source>
</evidence>
<feature type="transmembrane region" description="Helical" evidence="1">
    <location>
        <begin position="203"/>
        <end position="223"/>
    </location>
</feature>
<feature type="transmembrane region" description="Helical" evidence="1">
    <location>
        <begin position="85"/>
        <end position="104"/>
    </location>
</feature>
<feature type="transmembrane region" description="Helical" evidence="1">
    <location>
        <begin position="261"/>
        <end position="281"/>
    </location>
</feature>
<evidence type="ECO:0000313" key="2">
    <source>
        <dbReference type="EMBL" id="KJL43146.1"/>
    </source>
</evidence>
<dbReference type="EMBL" id="JYJA01000032">
    <property type="protein sequence ID" value="KJL43146.1"/>
    <property type="molecule type" value="Genomic_DNA"/>
</dbReference>
<evidence type="ECO:0000313" key="3">
    <source>
        <dbReference type="Proteomes" id="UP000034098"/>
    </source>
</evidence>